<evidence type="ECO:0000313" key="1">
    <source>
        <dbReference type="EMBL" id="GID51576.1"/>
    </source>
</evidence>
<name>A0ABQ3WZ59_9ACTN</name>
<reference evidence="1" key="1">
    <citation type="submission" date="2021-01" db="EMBL/GenBank/DDBJ databases">
        <title>Whole genome shotgun sequence of Actinoplanes capillaceus NBRC 16408.</title>
        <authorList>
            <person name="Komaki H."/>
            <person name="Tamura T."/>
        </authorList>
    </citation>
    <scope>NUCLEOTIDE SEQUENCE [LARGE SCALE GENOMIC DNA]</scope>
    <source>
        <strain evidence="1">NBRC 16408</strain>
    </source>
</reference>
<organism evidence="1">
    <name type="scientific">Actinoplanes campanulatus</name>
    <dbReference type="NCBI Taxonomy" id="113559"/>
    <lineage>
        <taxon>Bacteria</taxon>
        <taxon>Bacillati</taxon>
        <taxon>Actinomycetota</taxon>
        <taxon>Actinomycetes</taxon>
        <taxon>Micromonosporales</taxon>
        <taxon>Micromonosporaceae</taxon>
        <taxon>Actinoplanes</taxon>
    </lineage>
</organism>
<sequence>MSRTDKDGPYHPRTVLRRLVGGGGPPKWFINDVWTRKERQAARISCRNATKEHRGDGSVDTIPTVLQHRHCAQWLWW</sequence>
<proteinExistence type="predicted"/>
<dbReference type="EMBL" id="BOMF01000192">
    <property type="protein sequence ID" value="GID51576.1"/>
    <property type="molecule type" value="Genomic_DNA"/>
</dbReference>
<gene>
    <name evidence="1" type="ORF">Aca07nite_88510</name>
</gene>
<protein>
    <submittedName>
        <fullName evidence="1">Uncharacterized protein</fullName>
    </submittedName>
</protein>
<comment type="caution">
    <text evidence="1">The sequence shown here is derived from an EMBL/GenBank/DDBJ whole genome shotgun (WGS) entry which is preliminary data.</text>
</comment>
<accession>A0ABQ3WZ59</accession>